<dbReference type="FunCoup" id="A0A1Y1XYU8">
    <property type="interactions" value="449"/>
</dbReference>
<comment type="catalytic activity">
    <reaction evidence="13">
        <text>a 5,6-dihydrouridine in mRNA + NAD(+) = a uridine in mRNA + NADH + H(+)</text>
        <dbReference type="Rhea" id="RHEA:69851"/>
        <dbReference type="Rhea" id="RHEA-COMP:14658"/>
        <dbReference type="Rhea" id="RHEA-COMP:17789"/>
        <dbReference type="ChEBI" id="CHEBI:15378"/>
        <dbReference type="ChEBI" id="CHEBI:57540"/>
        <dbReference type="ChEBI" id="CHEBI:57945"/>
        <dbReference type="ChEBI" id="CHEBI:65315"/>
        <dbReference type="ChEBI" id="CHEBI:74443"/>
    </reaction>
    <physiologicalReaction direction="right-to-left" evidence="13">
        <dbReference type="Rhea" id="RHEA:69853"/>
    </physiologicalReaction>
</comment>
<comment type="similarity">
    <text evidence="9">Belongs to the Dus family. Dus1 subfamily.</text>
</comment>
<dbReference type="STRING" id="1314790.A0A1Y1XYU8"/>
<keyword evidence="3" id="KW-0288">FMN</keyword>
<dbReference type="GO" id="GO:0050660">
    <property type="term" value="F:flavin adenine dinucleotide binding"/>
    <property type="evidence" value="ECO:0007669"/>
    <property type="project" value="InterPro"/>
</dbReference>
<evidence type="ECO:0000256" key="15">
    <source>
        <dbReference type="ARBA" id="ARBA00049447"/>
    </source>
</evidence>
<evidence type="ECO:0000256" key="12">
    <source>
        <dbReference type="ARBA" id="ARBA00047652"/>
    </source>
</evidence>
<evidence type="ECO:0000256" key="8">
    <source>
        <dbReference type="ARBA" id="ARBA00023027"/>
    </source>
</evidence>
<evidence type="ECO:0000256" key="11">
    <source>
        <dbReference type="ARBA" id="ARBA00047287"/>
    </source>
</evidence>
<keyword evidence="8" id="KW-0520">NAD</keyword>
<evidence type="ECO:0000256" key="4">
    <source>
        <dbReference type="ARBA" id="ARBA00022664"/>
    </source>
</evidence>
<comment type="catalytic activity">
    <reaction evidence="14">
        <text>5,6-dihydrouridine(16) in tRNA + NAD(+) = uridine(16) in tRNA + NADH + H(+)</text>
        <dbReference type="Rhea" id="RHEA:53380"/>
        <dbReference type="Rhea" id="RHEA-COMP:13543"/>
        <dbReference type="Rhea" id="RHEA-COMP:13544"/>
        <dbReference type="ChEBI" id="CHEBI:15378"/>
        <dbReference type="ChEBI" id="CHEBI:57540"/>
        <dbReference type="ChEBI" id="CHEBI:57945"/>
        <dbReference type="ChEBI" id="CHEBI:65315"/>
        <dbReference type="ChEBI" id="CHEBI:74443"/>
        <dbReference type="EC" id="1.3.1.88"/>
    </reaction>
    <physiologicalReaction direction="right-to-left" evidence="14">
        <dbReference type="Rhea" id="RHEA:53382"/>
    </physiologicalReaction>
</comment>
<dbReference type="InterPro" id="IPR013785">
    <property type="entry name" value="Aldolase_TIM"/>
</dbReference>
<keyword evidence="4" id="KW-0507">mRNA processing</keyword>
<keyword evidence="6" id="KW-0521">NADP</keyword>
<dbReference type="InterPro" id="IPR018517">
    <property type="entry name" value="tRNA_hU_synthase_CS"/>
</dbReference>
<evidence type="ECO:0000256" key="14">
    <source>
        <dbReference type="ARBA" id="ARBA00048934"/>
    </source>
</evidence>
<evidence type="ECO:0000313" key="18">
    <source>
        <dbReference type="EMBL" id="ORX90930.1"/>
    </source>
</evidence>
<keyword evidence="19" id="KW-1185">Reference proteome</keyword>
<keyword evidence="5" id="KW-0819">tRNA processing</keyword>
<name>A0A1Y1XYU8_9FUNG</name>
<evidence type="ECO:0000256" key="16">
    <source>
        <dbReference type="ARBA" id="ARBA00049467"/>
    </source>
</evidence>
<evidence type="ECO:0000256" key="6">
    <source>
        <dbReference type="ARBA" id="ARBA00022857"/>
    </source>
</evidence>
<dbReference type="InterPro" id="IPR035587">
    <property type="entry name" value="DUS-like_FMN-bd"/>
</dbReference>
<reference evidence="18 19" key="1">
    <citation type="submission" date="2016-07" db="EMBL/GenBank/DDBJ databases">
        <title>Pervasive Adenine N6-methylation of Active Genes in Fungi.</title>
        <authorList>
            <consortium name="DOE Joint Genome Institute"/>
            <person name="Mondo S.J."/>
            <person name="Dannebaum R.O."/>
            <person name="Kuo R.C."/>
            <person name="Labutti K."/>
            <person name="Haridas S."/>
            <person name="Kuo A."/>
            <person name="Salamov A."/>
            <person name="Ahrendt S.R."/>
            <person name="Lipzen A."/>
            <person name="Sullivan W."/>
            <person name="Andreopoulos W.B."/>
            <person name="Clum A."/>
            <person name="Lindquist E."/>
            <person name="Daum C."/>
            <person name="Ramamoorthy G.K."/>
            <person name="Gryganskyi A."/>
            <person name="Culley D."/>
            <person name="Magnuson J.K."/>
            <person name="James T.Y."/>
            <person name="O'Malley M.A."/>
            <person name="Stajich J.E."/>
            <person name="Spatafora J.W."/>
            <person name="Visel A."/>
            <person name="Grigoriev I.V."/>
        </authorList>
    </citation>
    <scope>NUCLEOTIDE SEQUENCE [LARGE SCALE GENOMIC DNA]</scope>
    <source>
        <strain evidence="18 19">CBS 931.73</strain>
    </source>
</reference>
<dbReference type="Pfam" id="PF01207">
    <property type="entry name" value="Dus"/>
    <property type="match status" value="1"/>
</dbReference>
<dbReference type="EMBL" id="MCFE01000352">
    <property type="protein sequence ID" value="ORX90930.1"/>
    <property type="molecule type" value="Genomic_DNA"/>
</dbReference>
<dbReference type="EC" id="1.3.1.88" evidence="10"/>
<evidence type="ECO:0000313" key="19">
    <source>
        <dbReference type="Proteomes" id="UP000193498"/>
    </source>
</evidence>
<evidence type="ECO:0000256" key="2">
    <source>
        <dbReference type="ARBA" id="ARBA00022630"/>
    </source>
</evidence>
<evidence type="ECO:0000256" key="9">
    <source>
        <dbReference type="ARBA" id="ARBA00038313"/>
    </source>
</evidence>
<evidence type="ECO:0000256" key="5">
    <source>
        <dbReference type="ARBA" id="ARBA00022694"/>
    </source>
</evidence>
<gene>
    <name evidence="18" type="ORF">K493DRAFT_325730</name>
</gene>
<dbReference type="Gene3D" id="3.20.20.70">
    <property type="entry name" value="Aldolase class I"/>
    <property type="match status" value="1"/>
</dbReference>
<comment type="catalytic activity">
    <reaction evidence="16">
        <text>5,6-dihydrouridine(17) in tRNA + NADP(+) = uridine(17) in tRNA + NADPH + H(+)</text>
        <dbReference type="Rhea" id="RHEA:53368"/>
        <dbReference type="Rhea" id="RHEA-COMP:13541"/>
        <dbReference type="Rhea" id="RHEA-COMP:13542"/>
        <dbReference type="ChEBI" id="CHEBI:15378"/>
        <dbReference type="ChEBI" id="CHEBI:57783"/>
        <dbReference type="ChEBI" id="CHEBI:58349"/>
        <dbReference type="ChEBI" id="CHEBI:65315"/>
        <dbReference type="ChEBI" id="CHEBI:74443"/>
        <dbReference type="EC" id="1.3.1.88"/>
    </reaction>
    <physiologicalReaction direction="right-to-left" evidence="16">
        <dbReference type="Rhea" id="RHEA:53370"/>
    </physiologicalReaction>
</comment>
<evidence type="ECO:0000256" key="3">
    <source>
        <dbReference type="ARBA" id="ARBA00022643"/>
    </source>
</evidence>
<accession>A0A1Y1XYU8</accession>
<dbReference type="GO" id="GO:0006397">
    <property type="term" value="P:mRNA processing"/>
    <property type="evidence" value="ECO:0007669"/>
    <property type="project" value="UniProtKB-KW"/>
</dbReference>
<sequence>MIPRLPLGSVLAPKTPLNKPTGFEFWLKSLKGARHVVAPMVDQSEEAWRMLSRRYGAQLCYTPMFHARLFIENQYYREEQFTTNPEDRPLITQFCANDAETLLKAALLVEDKCDAVDLNIGCPQQIAKKGRYGSYLMEDWGLLKEMVNVLHNQLKIPVTCKIRIFPDTDKTIEYAQMLEDAGAQLLTVHGRIREQKGHNTGLADWEQIRRVREAVSVPVFANGNILYHEDVQRCLDYTGVEGVMSAEGNLHNPAIFSGQFPPAWKVAQEYLEICRTIPTRFHMIRPHLFKLFRPCLHMHTDMRDQLARAKSMVHFEEIVQILRHRLEEAANNASDEIALDASGGRVIPHWLCQPYLRAPLSEIIRRPFPGYQNP</sequence>
<organism evidence="18 19">
    <name type="scientific">Basidiobolus meristosporus CBS 931.73</name>
    <dbReference type="NCBI Taxonomy" id="1314790"/>
    <lineage>
        <taxon>Eukaryota</taxon>
        <taxon>Fungi</taxon>
        <taxon>Fungi incertae sedis</taxon>
        <taxon>Zoopagomycota</taxon>
        <taxon>Entomophthoromycotina</taxon>
        <taxon>Basidiobolomycetes</taxon>
        <taxon>Basidiobolales</taxon>
        <taxon>Basidiobolaceae</taxon>
        <taxon>Basidiobolus</taxon>
    </lineage>
</organism>
<comment type="catalytic activity">
    <reaction evidence="12">
        <text>5,6-dihydrouridine(16) in tRNA + NADP(+) = uridine(16) in tRNA + NADPH + H(+)</text>
        <dbReference type="Rhea" id="RHEA:53376"/>
        <dbReference type="Rhea" id="RHEA-COMP:13543"/>
        <dbReference type="Rhea" id="RHEA-COMP:13544"/>
        <dbReference type="ChEBI" id="CHEBI:15378"/>
        <dbReference type="ChEBI" id="CHEBI:57783"/>
        <dbReference type="ChEBI" id="CHEBI:58349"/>
        <dbReference type="ChEBI" id="CHEBI:65315"/>
        <dbReference type="ChEBI" id="CHEBI:74443"/>
        <dbReference type="EC" id="1.3.1.88"/>
    </reaction>
    <physiologicalReaction direction="right-to-left" evidence="12">
        <dbReference type="Rhea" id="RHEA:53378"/>
    </physiologicalReaction>
</comment>
<comment type="catalytic activity">
    <reaction evidence="11">
        <text>5,6-dihydrouridine(17) in tRNA + NAD(+) = uridine(17) in tRNA + NADH + H(+)</text>
        <dbReference type="Rhea" id="RHEA:53372"/>
        <dbReference type="Rhea" id="RHEA-COMP:13541"/>
        <dbReference type="Rhea" id="RHEA-COMP:13542"/>
        <dbReference type="ChEBI" id="CHEBI:15378"/>
        <dbReference type="ChEBI" id="CHEBI:57540"/>
        <dbReference type="ChEBI" id="CHEBI:57945"/>
        <dbReference type="ChEBI" id="CHEBI:65315"/>
        <dbReference type="ChEBI" id="CHEBI:74443"/>
        <dbReference type="EC" id="1.3.1.88"/>
    </reaction>
    <physiologicalReaction direction="right-to-left" evidence="11">
        <dbReference type="Rhea" id="RHEA:53374"/>
    </physiologicalReaction>
</comment>
<evidence type="ECO:0000256" key="10">
    <source>
        <dbReference type="ARBA" id="ARBA00038890"/>
    </source>
</evidence>
<dbReference type="PANTHER" id="PTHR11082">
    <property type="entry name" value="TRNA-DIHYDROURIDINE SYNTHASE"/>
    <property type="match status" value="1"/>
</dbReference>
<proteinExistence type="inferred from homology"/>
<dbReference type="PROSITE" id="PS01136">
    <property type="entry name" value="UPF0034"/>
    <property type="match status" value="1"/>
</dbReference>
<feature type="domain" description="DUS-like FMN-binding" evidence="17">
    <location>
        <begin position="37"/>
        <end position="325"/>
    </location>
</feature>
<protein>
    <recommendedName>
        <fullName evidence="10">tRNA-dihydrouridine(16/17) synthase [NAD(P)(+)]</fullName>
        <ecNumber evidence="10">1.3.1.88</ecNumber>
    </recommendedName>
</protein>
<evidence type="ECO:0000259" key="17">
    <source>
        <dbReference type="Pfam" id="PF01207"/>
    </source>
</evidence>
<evidence type="ECO:0000256" key="7">
    <source>
        <dbReference type="ARBA" id="ARBA00023002"/>
    </source>
</evidence>
<keyword evidence="7" id="KW-0560">Oxidoreductase</keyword>
<keyword evidence="2" id="KW-0285">Flavoprotein</keyword>
<dbReference type="CDD" id="cd02801">
    <property type="entry name" value="DUS_like_FMN"/>
    <property type="match status" value="1"/>
</dbReference>
<dbReference type="Proteomes" id="UP000193498">
    <property type="component" value="Unassembled WGS sequence"/>
</dbReference>
<comment type="catalytic activity">
    <reaction evidence="15">
        <text>a 5,6-dihydrouridine in mRNA + NADP(+) = a uridine in mRNA + NADPH + H(+)</text>
        <dbReference type="Rhea" id="RHEA:69855"/>
        <dbReference type="Rhea" id="RHEA-COMP:14658"/>
        <dbReference type="Rhea" id="RHEA-COMP:17789"/>
        <dbReference type="ChEBI" id="CHEBI:15378"/>
        <dbReference type="ChEBI" id="CHEBI:57783"/>
        <dbReference type="ChEBI" id="CHEBI:58349"/>
        <dbReference type="ChEBI" id="CHEBI:65315"/>
        <dbReference type="ChEBI" id="CHEBI:74443"/>
    </reaction>
    <physiologicalReaction direction="right-to-left" evidence="15">
        <dbReference type="Rhea" id="RHEA:69857"/>
    </physiologicalReaction>
</comment>
<dbReference type="PANTHER" id="PTHR11082:SF5">
    <property type="entry name" value="TRNA-DIHYDROURIDINE(16_17) SYNTHASE [NAD(P)(+)]-LIKE"/>
    <property type="match status" value="1"/>
</dbReference>
<comment type="cofactor">
    <cofactor evidence="1">
        <name>FMN</name>
        <dbReference type="ChEBI" id="CHEBI:58210"/>
    </cofactor>
</comment>
<comment type="caution">
    <text evidence="18">The sequence shown here is derived from an EMBL/GenBank/DDBJ whole genome shotgun (WGS) entry which is preliminary data.</text>
</comment>
<dbReference type="GO" id="GO:0017150">
    <property type="term" value="F:tRNA dihydrouridine synthase activity"/>
    <property type="evidence" value="ECO:0007669"/>
    <property type="project" value="InterPro"/>
</dbReference>
<dbReference type="SUPFAM" id="SSF51395">
    <property type="entry name" value="FMN-linked oxidoreductases"/>
    <property type="match status" value="1"/>
</dbReference>
<evidence type="ECO:0000256" key="1">
    <source>
        <dbReference type="ARBA" id="ARBA00001917"/>
    </source>
</evidence>
<dbReference type="OrthoDB" id="272303at2759"/>
<dbReference type="InParanoid" id="A0A1Y1XYU8"/>
<dbReference type="AlphaFoldDB" id="A0A1Y1XYU8"/>
<evidence type="ECO:0000256" key="13">
    <source>
        <dbReference type="ARBA" id="ARBA00048342"/>
    </source>
</evidence>